<evidence type="ECO:0000313" key="6">
    <source>
        <dbReference type="Proteomes" id="UP000816034"/>
    </source>
</evidence>
<evidence type="ECO:0000259" key="4">
    <source>
        <dbReference type="PROSITE" id="PS51194"/>
    </source>
</evidence>
<dbReference type="InterPro" id="IPR000330">
    <property type="entry name" value="SNF2_N"/>
</dbReference>
<sequence>MIPQQPSSSQQQKKKSLSSSRSSQASVRTTTSDRLSAPSSSSSAQLYTEAESSSSNTNVSKKRSFQDFNDEPPTRGQIIRPSAATQQSRTRSRIQLTQEEQQEVEKIKHLIQKNDHAALAEYHKKFLRGEISGVVVLESKLAYYIRLVRYLSAQQREIKERKKRKEEASEDEVDIIYKFNTEGSLKIPPYAMKHQSACASFGVKMLEQGQSFLIAHQMGLGKTLTTLITLYNYNRTDSIKNNGVTLSYLVLVPKSNLMHFKEEYDNHFFNQDEPFISNIYVIASKEDEAKIAEYSTTGGMIIMTHNRCARVLGDEEKQGHANILKKHTKILIIDEAHVIKNPDSEKFKLFSQIDTKRRILMTGTPFQNNMNEIFTLVKFIDPNNTNIRWIQLYFKEQFVDKIKNEPHSKYSQMRINLFNHYFNKCIHRKVEAQELDDIESKKSDIIIEYKLSKTEQRIYDEIKRLAKLYSKSFFASYFYERLCLDCVAYICDKEVRTIAQARIEARLADIDEDDEDDANNNENLFCNDVKKFVTSFKKPLEQTRLKVLRALVNEIIRTKQQVVIFTGLICYEKDIMAYLRKDNPIVNIDTFSGKLKIEERKQVLRRFRSGEINTLLVSKNSGGFGIDLTNANNVILYQLDFNYYKDDQCICRLLRKGQNNDVRVFRMVCENSIDQRLLELQTNKQIIFNNLLDKKYTDPSTLGKGVIDPTLCTQVFNRTTLPTSIKNLVTRFQSFKPVKSSTAKFSREEFQRHLKEFEDTYKLSANQN</sequence>
<feature type="domain" description="Helicase C-terminal" evidence="4">
    <location>
        <begin position="550"/>
        <end position="700"/>
    </location>
</feature>
<dbReference type="InterPro" id="IPR038718">
    <property type="entry name" value="SNF2-like_sf"/>
</dbReference>
<dbReference type="SMART" id="SM00487">
    <property type="entry name" value="DEXDc"/>
    <property type="match status" value="1"/>
</dbReference>
<reference evidence="5 6" key="1">
    <citation type="journal article" date="2018" name="BMC Genomics">
        <title>The genome of Naegleria lovaniensis, the basis for a comparative approach to unravel pathogenicity factors of the human pathogenic amoeba N. fowleri.</title>
        <authorList>
            <person name="Liechti N."/>
            <person name="Schurch N."/>
            <person name="Bruggmann R."/>
            <person name="Wittwer M."/>
        </authorList>
    </citation>
    <scope>NUCLEOTIDE SEQUENCE [LARGE SCALE GENOMIC DNA]</scope>
    <source>
        <strain evidence="5 6">ATCC 30569</strain>
    </source>
</reference>
<keyword evidence="1" id="KW-0378">Hydrolase</keyword>
<dbReference type="GO" id="GO:0005524">
    <property type="term" value="F:ATP binding"/>
    <property type="evidence" value="ECO:0007669"/>
    <property type="project" value="InterPro"/>
</dbReference>
<feature type="region of interest" description="Disordered" evidence="2">
    <location>
        <begin position="1"/>
        <end position="93"/>
    </location>
</feature>
<protein>
    <submittedName>
        <fullName evidence="5">Uncharacterized protein</fullName>
    </submittedName>
</protein>
<dbReference type="EMBL" id="PYSW02000011">
    <property type="protein sequence ID" value="KAG2387986.1"/>
    <property type="molecule type" value="Genomic_DNA"/>
</dbReference>
<dbReference type="Proteomes" id="UP000816034">
    <property type="component" value="Unassembled WGS sequence"/>
</dbReference>
<dbReference type="InterPro" id="IPR050496">
    <property type="entry name" value="SNF2_RAD54_helicase_repair"/>
</dbReference>
<organism evidence="5 6">
    <name type="scientific">Naegleria lovaniensis</name>
    <name type="common">Amoeba</name>
    <dbReference type="NCBI Taxonomy" id="51637"/>
    <lineage>
        <taxon>Eukaryota</taxon>
        <taxon>Discoba</taxon>
        <taxon>Heterolobosea</taxon>
        <taxon>Tetramitia</taxon>
        <taxon>Eutetramitia</taxon>
        <taxon>Vahlkampfiidae</taxon>
        <taxon>Naegleria</taxon>
    </lineage>
</organism>
<dbReference type="Pfam" id="PF00271">
    <property type="entry name" value="Helicase_C"/>
    <property type="match status" value="1"/>
</dbReference>
<evidence type="ECO:0000313" key="5">
    <source>
        <dbReference type="EMBL" id="KAG2387986.1"/>
    </source>
</evidence>
<evidence type="ECO:0000256" key="1">
    <source>
        <dbReference type="ARBA" id="ARBA00022801"/>
    </source>
</evidence>
<dbReference type="Gene3D" id="3.40.50.300">
    <property type="entry name" value="P-loop containing nucleotide triphosphate hydrolases"/>
    <property type="match status" value="1"/>
</dbReference>
<feature type="compositionally biased region" description="Polar residues" evidence="2">
    <location>
        <begin position="50"/>
        <end position="59"/>
    </location>
</feature>
<dbReference type="PANTHER" id="PTHR45629">
    <property type="entry name" value="SNF2/RAD54 FAMILY MEMBER"/>
    <property type="match status" value="1"/>
</dbReference>
<dbReference type="InterPro" id="IPR001650">
    <property type="entry name" value="Helicase_C-like"/>
</dbReference>
<dbReference type="GO" id="GO:0016787">
    <property type="term" value="F:hydrolase activity"/>
    <property type="evidence" value="ECO:0007669"/>
    <property type="project" value="UniProtKB-KW"/>
</dbReference>
<dbReference type="GeneID" id="68093292"/>
<evidence type="ECO:0000256" key="2">
    <source>
        <dbReference type="SAM" id="MobiDB-lite"/>
    </source>
</evidence>
<dbReference type="CDD" id="cd18793">
    <property type="entry name" value="SF2_C_SNF"/>
    <property type="match status" value="1"/>
</dbReference>
<feature type="domain" description="Helicase ATP-binding" evidence="3">
    <location>
        <begin position="203"/>
        <end position="383"/>
    </location>
</feature>
<dbReference type="RefSeq" id="XP_044551978.1">
    <property type="nucleotide sequence ID" value="XM_044698427.1"/>
</dbReference>
<feature type="compositionally biased region" description="Polar residues" evidence="2">
    <location>
        <begin position="83"/>
        <end position="93"/>
    </location>
</feature>
<dbReference type="SUPFAM" id="SSF52540">
    <property type="entry name" value="P-loop containing nucleoside triphosphate hydrolases"/>
    <property type="match status" value="2"/>
</dbReference>
<dbReference type="PANTHER" id="PTHR45629:SF7">
    <property type="entry name" value="DNA EXCISION REPAIR PROTEIN ERCC-6-RELATED"/>
    <property type="match status" value="1"/>
</dbReference>
<dbReference type="SMART" id="SM00490">
    <property type="entry name" value="HELICc"/>
    <property type="match status" value="1"/>
</dbReference>
<dbReference type="PROSITE" id="PS51192">
    <property type="entry name" value="HELICASE_ATP_BIND_1"/>
    <property type="match status" value="1"/>
</dbReference>
<proteinExistence type="predicted"/>
<dbReference type="InterPro" id="IPR027417">
    <property type="entry name" value="P-loop_NTPase"/>
</dbReference>
<feature type="compositionally biased region" description="Low complexity" evidence="2">
    <location>
        <begin position="1"/>
        <end position="26"/>
    </location>
</feature>
<keyword evidence="6" id="KW-1185">Reference proteome</keyword>
<gene>
    <name evidence="5" type="ORF">C9374_000836</name>
</gene>
<name>A0AA88KNV0_NAELO</name>
<dbReference type="InterPro" id="IPR014001">
    <property type="entry name" value="Helicase_ATP-bd"/>
</dbReference>
<dbReference type="InterPro" id="IPR049730">
    <property type="entry name" value="SNF2/RAD54-like_C"/>
</dbReference>
<dbReference type="Gene3D" id="3.40.50.10810">
    <property type="entry name" value="Tandem AAA-ATPase domain"/>
    <property type="match status" value="1"/>
</dbReference>
<evidence type="ECO:0000259" key="3">
    <source>
        <dbReference type="PROSITE" id="PS51192"/>
    </source>
</evidence>
<dbReference type="Pfam" id="PF00176">
    <property type="entry name" value="SNF2-rel_dom"/>
    <property type="match status" value="1"/>
</dbReference>
<accession>A0AA88KNV0</accession>
<dbReference type="PROSITE" id="PS51194">
    <property type="entry name" value="HELICASE_CTER"/>
    <property type="match status" value="1"/>
</dbReference>
<dbReference type="AlphaFoldDB" id="A0AA88KNV0"/>
<comment type="caution">
    <text evidence="5">The sequence shown here is derived from an EMBL/GenBank/DDBJ whole genome shotgun (WGS) entry which is preliminary data.</text>
</comment>